<organism evidence="1 2">
    <name type="scientific">Cladophialophora carrionii</name>
    <dbReference type="NCBI Taxonomy" id="86049"/>
    <lineage>
        <taxon>Eukaryota</taxon>
        <taxon>Fungi</taxon>
        <taxon>Dikarya</taxon>
        <taxon>Ascomycota</taxon>
        <taxon>Pezizomycotina</taxon>
        <taxon>Eurotiomycetes</taxon>
        <taxon>Chaetothyriomycetidae</taxon>
        <taxon>Chaetothyriales</taxon>
        <taxon>Herpotrichiellaceae</taxon>
        <taxon>Cladophialophora</taxon>
    </lineage>
</organism>
<reference evidence="2" key="1">
    <citation type="submission" date="2015-07" db="EMBL/GenBank/DDBJ databases">
        <authorList>
            <person name="Teixeira M.M."/>
            <person name="Souza R.C."/>
            <person name="Almeida L.G."/>
            <person name="Vicente V.A."/>
            <person name="de Hoog S."/>
            <person name="Bocca A.L."/>
            <person name="de Almeida S.R."/>
            <person name="Vasconcelos A.T."/>
            <person name="Felipe M.S."/>
        </authorList>
    </citation>
    <scope>NUCLEOTIDE SEQUENCE [LARGE SCALE GENOMIC DNA]</scope>
    <source>
        <strain evidence="2">KSF</strain>
    </source>
</reference>
<proteinExistence type="predicted"/>
<gene>
    <name evidence="1" type="ORF">CLCR_02147</name>
</gene>
<dbReference type="Proteomes" id="UP000094526">
    <property type="component" value="Unassembled WGS sequence"/>
</dbReference>
<evidence type="ECO:0000313" key="2">
    <source>
        <dbReference type="Proteomes" id="UP000094526"/>
    </source>
</evidence>
<evidence type="ECO:0000313" key="1">
    <source>
        <dbReference type="EMBL" id="OCT46525.1"/>
    </source>
</evidence>
<accession>A0A1C1CDB5</accession>
<keyword evidence="2" id="KW-1185">Reference proteome</keyword>
<name>A0A1C1CDB5_9EURO</name>
<protein>
    <submittedName>
        <fullName evidence="1">Uncharacterized protein</fullName>
    </submittedName>
</protein>
<sequence length="155" mass="17336">MSVRQVLFVDVSGRPSTEHYHSDSILLERRETHTRCYLDTLDTELQNGQGFVSSPARRARLRHFGGLLVCRQNFTSAPVMQSTTVFVLKLSIVKGDGARGRLVRLTYRVSSFAAFGDFIMVSARIDLTVKVIGPIYQQTHLELTLEIDSSGSSED</sequence>
<dbReference type="EMBL" id="LGRB01000015">
    <property type="protein sequence ID" value="OCT46525.1"/>
    <property type="molecule type" value="Genomic_DNA"/>
</dbReference>
<comment type="caution">
    <text evidence="1">The sequence shown here is derived from an EMBL/GenBank/DDBJ whole genome shotgun (WGS) entry which is preliminary data.</text>
</comment>
<dbReference type="AlphaFoldDB" id="A0A1C1CDB5"/>
<dbReference type="VEuPathDB" id="FungiDB:CLCR_02147"/>